<dbReference type="AlphaFoldDB" id="A0AAU9CDR4"/>
<keyword evidence="11" id="KW-1185">Reference proteome</keyword>
<comment type="function">
    <text evidence="8">Murein-degrading enzyme that degrades murein glycan strands and insoluble, high-molecular weight murein sacculi, with the concomitant formation of a 1,6-anhydromuramoyl product. Lytic transglycosylases (LTs) play an integral role in the metabolism of the peptidoglycan (PG) sacculus. Their lytic action creates space within the PG sacculus to allow for its expansion as well as for the insertion of various structures such as secretion systems and flagella.</text>
</comment>
<evidence type="ECO:0000256" key="2">
    <source>
        <dbReference type="ARBA" id="ARBA00010333"/>
    </source>
</evidence>
<sequence>MRLRRLFLLLLALAAVAVALLQWYLRRTSAVFIEPGSRLERIRHEGRLRVLTVYGATTYYPLANGGFAGFEYDLVRRFGQWLGVEVAFVAADSVAELLAAMLAGKADMAAAGLTVTEVRRRYLRFSEPYQYVTEQVIYRRGAAPRPRRVADLEDRFIEVMLGSSHAFRLARLRRAHRALRWRETDATSEELLRRVDVGLTDYTVMDSNQFRVLQRFYPSLQVGFDLTGAEPLAWVFSPEGDDTLRQAANRFLAQARRDRTLESLQEQYYGHVDALEFVDVCTFQRHVRQRLSQYLPWFQAAGEKYGWDWRLLAAIAYQESHWNADARSPTGVEGLMMLTRDTARQLGIRDRRDPKESIFGAARYLNRLKAKIPARIPEPDRTWFTLAAYNVGFGHLEDARILTQRAGEDPDRWMDVKKYLPKLAQKRWYSRVKRGYARGWEPVRYVENIRNYYDLLLPLDNPALSAGRRRTFAAVPRIPRPAPPPSPSPGG</sequence>
<comment type="similarity">
    <text evidence="1">Belongs to the transglycosylase Slt family.</text>
</comment>
<comment type="caution">
    <text evidence="8">Lacks conserved residue(s) required for the propagation of feature annotation.</text>
</comment>
<feature type="domain" description="Solute-binding protein family 3/N-terminal" evidence="9">
    <location>
        <begin position="50"/>
        <end position="272"/>
    </location>
</feature>
<dbReference type="PANTHER" id="PTHR35936">
    <property type="entry name" value="MEMBRANE-BOUND LYTIC MUREIN TRANSGLYCOSYLASE F"/>
    <property type="match status" value="1"/>
</dbReference>
<evidence type="ECO:0000256" key="4">
    <source>
        <dbReference type="ARBA" id="ARBA00023136"/>
    </source>
</evidence>
<dbReference type="GO" id="GO:0071555">
    <property type="term" value="P:cell wall organization"/>
    <property type="evidence" value="ECO:0007669"/>
    <property type="project" value="UniProtKB-KW"/>
</dbReference>
<dbReference type="Gene3D" id="3.40.190.10">
    <property type="entry name" value="Periplasmic binding protein-like II"/>
    <property type="match status" value="2"/>
</dbReference>
<dbReference type="InterPro" id="IPR023346">
    <property type="entry name" value="Lysozyme-like_dom_sf"/>
</dbReference>
<keyword evidence="5 8" id="KW-0998">Cell outer membrane</keyword>
<dbReference type="CDD" id="cd01009">
    <property type="entry name" value="PBP2_YfhD_N"/>
    <property type="match status" value="1"/>
</dbReference>
<dbReference type="KEGG" id="meiy:MIN45_P0697"/>
<comment type="similarity">
    <text evidence="8">In the C-terminal section; belongs to the transglycosylase Slt family.</text>
</comment>
<protein>
    <recommendedName>
        <fullName evidence="8">Membrane-bound lytic murein transglycosylase F</fullName>
        <ecNumber evidence="8">4.2.2.n1</ecNumber>
    </recommendedName>
    <alternativeName>
        <fullName evidence="8">Murein lyase F</fullName>
    </alternativeName>
</protein>
<comment type="catalytic activity">
    <reaction evidence="8">
        <text>Exolytic cleavage of the (1-&gt;4)-beta-glycosidic linkage between N-acetylmuramic acid (MurNAc) and N-acetylglucosamine (GlcNAc) residues in peptidoglycan, from either the reducing or the non-reducing ends of the peptidoglycan chains, with concomitant formation of a 1,6-anhydrobond in the MurNAc residue.</text>
        <dbReference type="EC" id="4.2.2.n1"/>
    </reaction>
</comment>
<comment type="subcellular location">
    <subcellularLocation>
        <location evidence="8">Cell outer membrane</location>
        <topology evidence="8">Peripheral membrane protein</topology>
    </subcellularLocation>
    <text evidence="8">Attached to the inner leaflet of the outer membrane.</text>
</comment>
<dbReference type="HAMAP" id="MF_02016">
    <property type="entry name" value="MltF"/>
    <property type="match status" value="1"/>
</dbReference>
<dbReference type="InterPro" id="IPR023703">
    <property type="entry name" value="MltF"/>
</dbReference>
<evidence type="ECO:0000256" key="5">
    <source>
        <dbReference type="ARBA" id="ARBA00023237"/>
    </source>
</evidence>
<comment type="similarity">
    <text evidence="8">In the N-terminal section; belongs to the bacterial solute-binding protein 3 family.</text>
</comment>
<evidence type="ECO:0000256" key="7">
    <source>
        <dbReference type="ARBA" id="ARBA00023316"/>
    </source>
</evidence>
<evidence type="ECO:0000313" key="11">
    <source>
        <dbReference type="Proteomes" id="UP001321450"/>
    </source>
</evidence>
<dbReference type="SMART" id="SM00062">
    <property type="entry name" value="PBPb"/>
    <property type="match status" value="1"/>
</dbReference>
<reference evidence="11" key="1">
    <citation type="journal article" date="2024" name="Int. J. Syst. Evol. Microbiol.">
        <title>Methylomarinovum tepidoasis sp. nov., a moderately thermophilic methanotroph of the family Methylothermaceae isolated from a deep-sea hydrothermal field.</title>
        <authorList>
            <person name="Hirayama H."/>
            <person name="Takaki Y."/>
            <person name="Abe M."/>
            <person name="Miyazaki M."/>
            <person name="Uematsu K."/>
            <person name="Matsui Y."/>
            <person name="Takai K."/>
        </authorList>
    </citation>
    <scope>NUCLEOTIDE SEQUENCE [LARGE SCALE GENOMIC DNA]</scope>
    <source>
        <strain evidence="11">IN45</strain>
    </source>
</reference>
<keyword evidence="3 8" id="KW-0732">Signal</keyword>
<dbReference type="InterPro" id="IPR008258">
    <property type="entry name" value="Transglycosylase_SLT_dom_1"/>
</dbReference>
<dbReference type="SUPFAM" id="SSF53850">
    <property type="entry name" value="Periplasmic binding protein-like II"/>
    <property type="match status" value="1"/>
</dbReference>
<name>A0AAU9CDR4_9GAMM</name>
<dbReference type="RefSeq" id="WP_286293440.1">
    <property type="nucleotide sequence ID" value="NZ_AP024718.1"/>
</dbReference>
<dbReference type="Pfam" id="PF01464">
    <property type="entry name" value="SLT"/>
    <property type="match status" value="1"/>
</dbReference>
<dbReference type="InterPro" id="IPR000189">
    <property type="entry name" value="Transglyc_AS"/>
</dbReference>
<proteinExistence type="inferred from homology"/>
<accession>A0AAU9CDR4</accession>
<dbReference type="GO" id="GO:0008933">
    <property type="term" value="F:peptidoglycan lytic transglycosylase activity"/>
    <property type="evidence" value="ECO:0007669"/>
    <property type="project" value="UniProtKB-UniRule"/>
</dbReference>
<dbReference type="Gene3D" id="1.10.530.10">
    <property type="match status" value="1"/>
</dbReference>
<evidence type="ECO:0000259" key="9">
    <source>
        <dbReference type="SMART" id="SM00062"/>
    </source>
</evidence>
<gene>
    <name evidence="8" type="primary">mltF</name>
    <name evidence="10" type="ORF">MIN45_P0697</name>
</gene>
<keyword evidence="7 8" id="KW-0961">Cell wall biogenesis/degradation</keyword>
<evidence type="ECO:0000256" key="8">
    <source>
        <dbReference type="HAMAP-Rule" id="MF_02016"/>
    </source>
</evidence>
<dbReference type="Pfam" id="PF00497">
    <property type="entry name" value="SBP_bac_3"/>
    <property type="match status" value="1"/>
</dbReference>
<feature type="region of interest" description="LT domain" evidence="8">
    <location>
        <begin position="273"/>
        <end position="491"/>
    </location>
</feature>
<evidence type="ECO:0000313" key="10">
    <source>
        <dbReference type="EMBL" id="BCX88328.1"/>
    </source>
</evidence>
<keyword evidence="4 8" id="KW-0472">Membrane</keyword>
<dbReference type="CDD" id="cd13403">
    <property type="entry name" value="MLTF-like"/>
    <property type="match status" value="1"/>
</dbReference>
<dbReference type="GO" id="GO:0009279">
    <property type="term" value="C:cell outer membrane"/>
    <property type="evidence" value="ECO:0007669"/>
    <property type="project" value="UniProtKB-SubCell"/>
</dbReference>
<dbReference type="EC" id="4.2.2.n1" evidence="8"/>
<comment type="domain">
    <text evidence="8">The N-terminal domain does not have lytic activity and probably modulates enzymatic activity. The C-terminal domain is the catalytic active domain.</text>
</comment>
<dbReference type="Proteomes" id="UP001321450">
    <property type="component" value="Chromosome"/>
</dbReference>
<dbReference type="GO" id="GO:0016998">
    <property type="term" value="P:cell wall macromolecule catabolic process"/>
    <property type="evidence" value="ECO:0007669"/>
    <property type="project" value="UniProtKB-UniRule"/>
</dbReference>
<comment type="similarity">
    <text evidence="2">Belongs to the bacterial solute-binding protein 3 family.</text>
</comment>
<dbReference type="InterPro" id="IPR001638">
    <property type="entry name" value="Solute-binding_3/MltF_N"/>
</dbReference>
<dbReference type="PANTHER" id="PTHR35936:SF32">
    <property type="entry name" value="MEMBRANE-BOUND LYTIC MUREIN TRANSGLYCOSYLASE F"/>
    <property type="match status" value="1"/>
</dbReference>
<feature type="active site" evidence="8">
    <location>
        <position position="319"/>
    </location>
</feature>
<keyword evidence="6 8" id="KW-0456">Lyase</keyword>
<dbReference type="SUPFAM" id="SSF53955">
    <property type="entry name" value="Lysozyme-like"/>
    <property type="match status" value="1"/>
</dbReference>
<dbReference type="EMBL" id="AP024718">
    <property type="protein sequence ID" value="BCX88328.1"/>
    <property type="molecule type" value="Genomic_DNA"/>
</dbReference>
<dbReference type="GO" id="GO:0009253">
    <property type="term" value="P:peptidoglycan catabolic process"/>
    <property type="evidence" value="ECO:0007669"/>
    <property type="project" value="TreeGrafter"/>
</dbReference>
<dbReference type="PROSITE" id="PS00922">
    <property type="entry name" value="TRANSGLYCOSYLASE"/>
    <property type="match status" value="1"/>
</dbReference>
<organism evidence="10 11">
    <name type="scientific">Methylomarinovum tepidoasis</name>
    <dbReference type="NCBI Taxonomy" id="2840183"/>
    <lineage>
        <taxon>Bacteria</taxon>
        <taxon>Pseudomonadati</taxon>
        <taxon>Pseudomonadota</taxon>
        <taxon>Gammaproteobacteria</taxon>
        <taxon>Methylococcales</taxon>
        <taxon>Methylothermaceae</taxon>
        <taxon>Methylomarinovum</taxon>
    </lineage>
</organism>
<dbReference type="NCBIfam" id="NF008112">
    <property type="entry name" value="PRK10859.1"/>
    <property type="match status" value="1"/>
</dbReference>
<evidence type="ECO:0000256" key="3">
    <source>
        <dbReference type="ARBA" id="ARBA00022729"/>
    </source>
</evidence>
<evidence type="ECO:0000256" key="6">
    <source>
        <dbReference type="ARBA" id="ARBA00023239"/>
    </source>
</evidence>
<evidence type="ECO:0000256" key="1">
    <source>
        <dbReference type="ARBA" id="ARBA00007734"/>
    </source>
</evidence>